<dbReference type="Pfam" id="PF05547">
    <property type="entry name" value="Peptidase_M6"/>
    <property type="match status" value="1"/>
</dbReference>
<protein>
    <submittedName>
        <fullName evidence="3">Immune inhibitor A</fullName>
        <ecNumber evidence="3">3.4.24.-</ecNumber>
    </submittedName>
</protein>
<accession>A0A7W0CPK1</accession>
<feature type="compositionally biased region" description="Basic and acidic residues" evidence="1">
    <location>
        <begin position="11"/>
        <end position="40"/>
    </location>
</feature>
<sequence length="792" mass="86943">MQHAAAADYRPAPRDHYLNYSPPRDEPKTTDKPVPQREESFPSTGSPAAARVLAAHEQEALRTGRDPAQLKVKRPKRGKLLTILVEFDQGAQDDFSGFERPRSASGEPWDCVTEPAGTVKNGPLHNRIPDPAATGKDNNSFWVKDFSPQHYRQQLYSTTGLTQRVRTDLRDPRDGRKGIDVRGSLRRYYEDVSGGAYSVTGDVAGWVRAPHSEAWYGASACGRPVQDNAGHPDNPRGPAQLVIDAVTALGPSFPWKNYDLEDVTDADGDQNFAEPDGVIDHLTIVHAGRDKSTGGGAEGTYALWAHSSTVAGGFEIPGAGKRVSTYMMVPEDAGVGLFAHEYGHDLGLPDLYDTTNTTTASVEFWDLMASGSHTGPLYQSMPTRLSLWCRWVLGWASPKTFEPGARQGLHVLGRQGMRINLPAEKQAMVTPHSGKRTWWSGQGQDWAEATLTRQISVPAQAPRLWMWNNYEIDFGRDHGYVEVSADSGKSWTRQRVFDSEGEEVTYDLALTGQSFDWQHHYVDLAPYAGRTVRVRLVYVTDGADTQRGWHVDDFSVTSGQSTVWSDDVESGSSWTPAGRGRWSLNDGTREIQRMYLAEWRTDPGLRYAYTTKDSGGWQVERFRYNAPGLLVWLRDSAYTGNVLIPSLDRLPSIGPKGALLLVDSHFEPLRGADGVNLPGRVQVGNAAFTTGKNGVATFTDAKTWYPGFEARDGLLHYRDLDASVVIPARGQYGTRVVKPDGSPAKEFYGTDLGNGHKLGTGDPGSLAYGVRVQLAGPLLANTALVRITPSGK</sequence>
<keyword evidence="4" id="KW-1185">Reference proteome</keyword>
<dbReference type="PANTHER" id="PTHR41775:SF1">
    <property type="entry name" value="PEPTIDASE M6-LIKE DOMAIN-CONTAINING PROTEIN"/>
    <property type="match status" value="1"/>
</dbReference>
<organism evidence="3 4">
    <name type="scientific">Nonomuraea soli</name>
    <dbReference type="NCBI Taxonomy" id="1032476"/>
    <lineage>
        <taxon>Bacteria</taxon>
        <taxon>Bacillati</taxon>
        <taxon>Actinomycetota</taxon>
        <taxon>Actinomycetes</taxon>
        <taxon>Streptosporangiales</taxon>
        <taxon>Streptosporangiaceae</taxon>
        <taxon>Nonomuraea</taxon>
    </lineage>
</organism>
<dbReference type="SUPFAM" id="SSF55486">
    <property type="entry name" value="Metalloproteases ('zincins'), catalytic domain"/>
    <property type="match status" value="1"/>
</dbReference>
<dbReference type="NCBIfam" id="TIGR03296">
    <property type="entry name" value="M6dom_TIGR03296"/>
    <property type="match status" value="1"/>
</dbReference>
<feature type="domain" description="Peptidase M6-like" evidence="2">
    <location>
        <begin position="73"/>
        <end position="388"/>
    </location>
</feature>
<dbReference type="InterPro" id="IPR008757">
    <property type="entry name" value="Peptidase_M6-like_domain"/>
</dbReference>
<feature type="region of interest" description="Disordered" evidence="1">
    <location>
        <begin position="1"/>
        <end position="67"/>
    </location>
</feature>
<dbReference type="EMBL" id="JACDUR010000006">
    <property type="protein sequence ID" value="MBA2894854.1"/>
    <property type="molecule type" value="Genomic_DNA"/>
</dbReference>
<comment type="caution">
    <text evidence="3">The sequence shown here is derived from an EMBL/GenBank/DDBJ whole genome shotgun (WGS) entry which is preliminary data.</text>
</comment>
<proteinExistence type="predicted"/>
<dbReference type="PANTHER" id="PTHR41775">
    <property type="entry name" value="SECRETED PROTEIN-RELATED"/>
    <property type="match status" value="1"/>
</dbReference>
<dbReference type="Pfam" id="PF20773">
    <property type="entry name" value="InhA-like_MAM"/>
    <property type="match status" value="1"/>
</dbReference>
<dbReference type="GO" id="GO:0006508">
    <property type="term" value="P:proteolysis"/>
    <property type="evidence" value="ECO:0007669"/>
    <property type="project" value="InterPro"/>
</dbReference>
<dbReference type="Gene3D" id="2.60.120.260">
    <property type="entry name" value="Galactose-binding domain-like"/>
    <property type="match status" value="1"/>
</dbReference>
<feature type="region of interest" description="Disordered" evidence="1">
    <location>
        <begin position="98"/>
        <end position="125"/>
    </location>
</feature>
<gene>
    <name evidence="3" type="ORF">HNR30_006226</name>
</gene>
<dbReference type="RefSeq" id="WP_312894756.1">
    <property type="nucleotide sequence ID" value="NZ_BAABAM010000004.1"/>
</dbReference>
<dbReference type="AlphaFoldDB" id="A0A7W0CPK1"/>
<dbReference type="Proteomes" id="UP000530928">
    <property type="component" value="Unassembled WGS sequence"/>
</dbReference>
<name>A0A7W0CPK1_9ACTN</name>
<keyword evidence="3" id="KW-0378">Hydrolase</keyword>
<evidence type="ECO:0000313" key="4">
    <source>
        <dbReference type="Proteomes" id="UP000530928"/>
    </source>
</evidence>
<reference evidence="3 4" key="1">
    <citation type="submission" date="2020-07" db="EMBL/GenBank/DDBJ databases">
        <title>Genomic Encyclopedia of Type Strains, Phase IV (KMG-IV): sequencing the most valuable type-strain genomes for metagenomic binning, comparative biology and taxonomic classification.</title>
        <authorList>
            <person name="Goeker M."/>
        </authorList>
    </citation>
    <scope>NUCLEOTIDE SEQUENCE [LARGE SCALE GENOMIC DNA]</scope>
    <source>
        <strain evidence="3 4">DSM 45533</strain>
    </source>
</reference>
<feature type="compositionally biased region" description="Low complexity" evidence="1">
    <location>
        <begin position="1"/>
        <end position="10"/>
    </location>
</feature>
<evidence type="ECO:0000256" key="1">
    <source>
        <dbReference type="SAM" id="MobiDB-lite"/>
    </source>
</evidence>
<dbReference type="EC" id="3.4.24.-" evidence="3"/>
<dbReference type="GO" id="GO:0008233">
    <property type="term" value="F:peptidase activity"/>
    <property type="evidence" value="ECO:0007669"/>
    <property type="project" value="InterPro"/>
</dbReference>
<feature type="compositionally biased region" description="Basic and acidic residues" evidence="1">
    <location>
        <begin position="54"/>
        <end position="65"/>
    </location>
</feature>
<evidence type="ECO:0000313" key="3">
    <source>
        <dbReference type="EMBL" id="MBA2894854.1"/>
    </source>
</evidence>
<evidence type="ECO:0000259" key="2">
    <source>
        <dbReference type="Pfam" id="PF05547"/>
    </source>
</evidence>